<dbReference type="InterPro" id="IPR036477">
    <property type="entry name" value="Formyl_transf_N_sf"/>
</dbReference>
<dbReference type="Pfam" id="PF02911">
    <property type="entry name" value="Formyl_trans_C"/>
    <property type="match status" value="1"/>
</dbReference>
<protein>
    <recommendedName>
        <fullName evidence="4 8">Methionyl-tRNA formyltransferase</fullName>
        <ecNumber evidence="3 8">2.1.2.9</ecNumber>
    </recommendedName>
</protein>
<dbReference type="NCBIfam" id="TIGR00460">
    <property type="entry name" value="fmt"/>
    <property type="match status" value="1"/>
</dbReference>
<dbReference type="FunFam" id="3.40.50.12230:FF:000001">
    <property type="entry name" value="Methionyl-tRNA formyltransferase"/>
    <property type="match status" value="1"/>
</dbReference>
<dbReference type="SUPFAM" id="SSF50486">
    <property type="entry name" value="FMT C-terminal domain-like"/>
    <property type="match status" value="1"/>
</dbReference>
<dbReference type="InterPro" id="IPR041711">
    <property type="entry name" value="Met-tRNA-FMT_N"/>
</dbReference>
<sequence length="306" mass="32809">MKILFMGTPDFAVPSLRALLEAGHTICGAFTQPDKPKNRGMKLQASPVKEYALSENIPVFQPVKLRDGTALACIRELDPELIVVAAYGRILPEDILAYPRYGCINVHSSLLPKYRGAAPINWAILNGEEETGVTIMHMAPELDAGDIIAQRATPIGPNETAPELFDRLAQMGGELLAETVAQVQAGTAPRRAQDAAQATYAPMLSRELSPLDWSRPAQALHDQVRGLLPWPAAVAEFGGIRCKVFSTDVLEDTADSAPGTVVEAGKTGILMVCGGGSLLRVRELQPDGKKRMAAADFLRGHPLSPG</sequence>
<evidence type="ECO:0000313" key="11">
    <source>
        <dbReference type="EMBL" id="HJC40195.1"/>
    </source>
</evidence>
<evidence type="ECO:0000259" key="10">
    <source>
        <dbReference type="Pfam" id="PF02911"/>
    </source>
</evidence>
<keyword evidence="6 8" id="KW-0648">Protein biosynthesis</keyword>
<feature type="binding site" evidence="8">
    <location>
        <begin position="109"/>
        <end position="112"/>
    </location>
    <ligand>
        <name>(6S)-5,6,7,8-tetrahydrofolate</name>
        <dbReference type="ChEBI" id="CHEBI:57453"/>
    </ligand>
</feature>
<dbReference type="CDD" id="cd08704">
    <property type="entry name" value="Met_tRNA_FMT_C"/>
    <property type="match status" value="1"/>
</dbReference>
<evidence type="ECO:0000256" key="3">
    <source>
        <dbReference type="ARBA" id="ARBA00012261"/>
    </source>
</evidence>
<dbReference type="PANTHER" id="PTHR11138:SF5">
    <property type="entry name" value="METHIONYL-TRNA FORMYLTRANSFERASE, MITOCHONDRIAL"/>
    <property type="match status" value="1"/>
</dbReference>
<feature type="domain" description="Formyl transferase C-terminal" evidence="10">
    <location>
        <begin position="205"/>
        <end position="301"/>
    </location>
</feature>
<dbReference type="EC" id="2.1.2.9" evidence="3 8"/>
<name>A0A9D2NXE0_9FIRM</name>
<gene>
    <name evidence="8 11" type="primary">fmt</name>
    <name evidence="11" type="ORF">H9701_01395</name>
</gene>
<evidence type="ECO:0000256" key="4">
    <source>
        <dbReference type="ARBA" id="ARBA00016014"/>
    </source>
</evidence>
<proteinExistence type="inferred from homology"/>
<reference evidence="11" key="2">
    <citation type="submission" date="2021-04" db="EMBL/GenBank/DDBJ databases">
        <authorList>
            <person name="Gilroy R."/>
        </authorList>
    </citation>
    <scope>NUCLEOTIDE SEQUENCE</scope>
    <source>
        <strain evidence="11">CHK186-1790</strain>
    </source>
</reference>
<dbReference type="CDD" id="cd08646">
    <property type="entry name" value="FMT_core_Met-tRNA-FMT_N"/>
    <property type="match status" value="1"/>
</dbReference>
<evidence type="ECO:0000256" key="5">
    <source>
        <dbReference type="ARBA" id="ARBA00022679"/>
    </source>
</evidence>
<comment type="catalytic activity">
    <reaction evidence="7 8">
        <text>L-methionyl-tRNA(fMet) + (6R)-10-formyltetrahydrofolate = N-formyl-L-methionyl-tRNA(fMet) + (6S)-5,6,7,8-tetrahydrofolate + H(+)</text>
        <dbReference type="Rhea" id="RHEA:24380"/>
        <dbReference type="Rhea" id="RHEA-COMP:9952"/>
        <dbReference type="Rhea" id="RHEA-COMP:9953"/>
        <dbReference type="ChEBI" id="CHEBI:15378"/>
        <dbReference type="ChEBI" id="CHEBI:57453"/>
        <dbReference type="ChEBI" id="CHEBI:78530"/>
        <dbReference type="ChEBI" id="CHEBI:78844"/>
        <dbReference type="ChEBI" id="CHEBI:195366"/>
        <dbReference type="EC" id="2.1.2.9"/>
    </reaction>
</comment>
<dbReference type="SUPFAM" id="SSF53328">
    <property type="entry name" value="Formyltransferase"/>
    <property type="match status" value="1"/>
</dbReference>
<accession>A0A9D2NXE0</accession>
<reference evidence="11" key="1">
    <citation type="journal article" date="2021" name="PeerJ">
        <title>Extensive microbial diversity within the chicken gut microbiome revealed by metagenomics and culture.</title>
        <authorList>
            <person name="Gilroy R."/>
            <person name="Ravi A."/>
            <person name="Getino M."/>
            <person name="Pursley I."/>
            <person name="Horton D.L."/>
            <person name="Alikhan N.F."/>
            <person name="Baker D."/>
            <person name="Gharbi K."/>
            <person name="Hall N."/>
            <person name="Watson M."/>
            <person name="Adriaenssens E.M."/>
            <person name="Foster-Nyarko E."/>
            <person name="Jarju S."/>
            <person name="Secka A."/>
            <person name="Antonio M."/>
            <person name="Oren A."/>
            <person name="Chaudhuri R.R."/>
            <person name="La Ragione R."/>
            <person name="Hildebrand F."/>
            <person name="Pallen M.J."/>
        </authorList>
    </citation>
    <scope>NUCLEOTIDE SEQUENCE</scope>
    <source>
        <strain evidence="11">CHK186-1790</strain>
    </source>
</reference>
<dbReference type="EMBL" id="DWWJ01000024">
    <property type="protein sequence ID" value="HJC40195.1"/>
    <property type="molecule type" value="Genomic_DNA"/>
</dbReference>
<evidence type="ECO:0000259" key="9">
    <source>
        <dbReference type="Pfam" id="PF00551"/>
    </source>
</evidence>
<dbReference type="InterPro" id="IPR002376">
    <property type="entry name" value="Formyl_transf_N"/>
</dbReference>
<dbReference type="GO" id="GO:0005829">
    <property type="term" value="C:cytosol"/>
    <property type="evidence" value="ECO:0007669"/>
    <property type="project" value="TreeGrafter"/>
</dbReference>
<dbReference type="InterPro" id="IPR011034">
    <property type="entry name" value="Formyl_transferase-like_C_sf"/>
</dbReference>
<dbReference type="HAMAP" id="MF_00182">
    <property type="entry name" value="Formyl_trans"/>
    <property type="match status" value="1"/>
</dbReference>
<dbReference type="Gene3D" id="3.40.50.170">
    <property type="entry name" value="Formyl transferase, N-terminal domain"/>
    <property type="match status" value="1"/>
</dbReference>
<evidence type="ECO:0000256" key="6">
    <source>
        <dbReference type="ARBA" id="ARBA00022917"/>
    </source>
</evidence>
<comment type="function">
    <text evidence="1 8">Attaches a formyl group to the free amino group of methionyl-tRNA(fMet). The formyl group appears to play a dual role in the initiator identity of N-formylmethionyl-tRNA by promoting its recognition by IF2 and preventing the misappropriation of this tRNA by the elongation apparatus.</text>
</comment>
<evidence type="ECO:0000256" key="7">
    <source>
        <dbReference type="ARBA" id="ARBA00048558"/>
    </source>
</evidence>
<organism evidence="11 12">
    <name type="scientific">Candidatus Intestinimonas pullistercoris</name>
    <dbReference type="NCBI Taxonomy" id="2838623"/>
    <lineage>
        <taxon>Bacteria</taxon>
        <taxon>Bacillati</taxon>
        <taxon>Bacillota</taxon>
        <taxon>Clostridia</taxon>
        <taxon>Eubacteriales</taxon>
        <taxon>Intestinimonas</taxon>
    </lineage>
</organism>
<dbReference type="InterPro" id="IPR005794">
    <property type="entry name" value="Fmt"/>
</dbReference>
<evidence type="ECO:0000256" key="2">
    <source>
        <dbReference type="ARBA" id="ARBA00010699"/>
    </source>
</evidence>
<dbReference type="InterPro" id="IPR037022">
    <property type="entry name" value="Formyl_trans_C_sf"/>
</dbReference>
<dbReference type="GO" id="GO:0004479">
    <property type="term" value="F:methionyl-tRNA formyltransferase activity"/>
    <property type="evidence" value="ECO:0007669"/>
    <property type="project" value="UniProtKB-UniRule"/>
</dbReference>
<dbReference type="Gene3D" id="3.10.25.10">
    <property type="entry name" value="Formyl transferase, C-terminal domain"/>
    <property type="match status" value="1"/>
</dbReference>
<evidence type="ECO:0000313" key="12">
    <source>
        <dbReference type="Proteomes" id="UP000823882"/>
    </source>
</evidence>
<evidence type="ECO:0000256" key="8">
    <source>
        <dbReference type="HAMAP-Rule" id="MF_00182"/>
    </source>
</evidence>
<dbReference type="PANTHER" id="PTHR11138">
    <property type="entry name" value="METHIONYL-TRNA FORMYLTRANSFERASE"/>
    <property type="match status" value="1"/>
</dbReference>
<comment type="similarity">
    <text evidence="2 8">Belongs to the Fmt family.</text>
</comment>
<evidence type="ECO:0000256" key="1">
    <source>
        <dbReference type="ARBA" id="ARBA00002606"/>
    </source>
</evidence>
<comment type="caution">
    <text evidence="11">The sequence shown here is derived from an EMBL/GenBank/DDBJ whole genome shotgun (WGS) entry which is preliminary data.</text>
</comment>
<keyword evidence="5 8" id="KW-0808">Transferase</keyword>
<dbReference type="InterPro" id="IPR005793">
    <property type="entry name" value="Formyl_trans_C"/>
</dbReference>
<feature type="domain" description="Formyl transferase N-terminal" evidence="9">
    <location>
        <begin position="1"/>
        <end position="179"/>
    </location>
</feature>
<dbReference type="AlphaFoldDB" id="A0A9D2NXE0"/>
<dbReference type="Pfam" id="PF00551">
    <property type="entry name" value="Formyl_trans_N"/>
    <property type="match status" value="1"/>
</dbReference>
<dbReference type="InterPro" id="IPR044135">
    <property type="entry name" value="Met-tRNA-FMT_C"/>
</dbReference>
<dbReference type="Proteomes" id="UP000823882">
    <property type="component" value="Unassembled WGS sequence"/>
</dbReference>